<dbReference type="EMBL" id="JAGGJZ010000001">
    <property type="protein sequence ID" value="MBP1889058.1"/>
    <property type="molecule type" value="Genomic_DNA"/>
</dbReference>
<sequence>MNNLTLKGNSNRGLIGATIGFFIGFAAVSLYGPTVAIFKHVFVDLNPILLALLISAPSLSGSLLRIPFSAWVDTTGGRKPFIVLLILSIIGMAGLYIVMAFFRENLSQYYWLLFLLGILSGCGIATFSVGISQTSYWFPQKKQGVALGVYAGVGNLAPGIFALLIPNLALPFLGLSGSYLAWLVFLIVGTIIYIKIGQNAWYFQLLDNGVSKTEAKEIASSEYGQELFPKDKVSESLIASAKTWKTWALVLIYFTTFGGFLALTSWLPNYWMSFFSLNIKTAGLLTAMYSIVTSVTRIYGGKIADKNGGESTATISLIIALVGAIFMTFAGSITIAVIGVLLLGIGMGVANAAVFKIVPNVVPDAIGGASGWIGGIGAFGGFVIPPLMASFIDKSGKDLSGFPKGFVIFIALIAISLLIMWLFKIFSNKKALA</sequence>
<dbReference type="Gene3D" id="1.20.1250.20">
    <property type="entry name" value="MFS general substrate transporter like domains"/>
    <property type="match status" value="2"/>
</dbReference>
<dbReference type="PANTHER" id="PTHR23515">
    <property type="entry name" value="HIGH-AFFINITY NITRATE TRANSPORTER 2.3"/>
    <property type="match status" value="1"/>
</dbReference>
<keyword evidence="6" id="KW-0534">Nitrate assimilation</keyword>
<feature type="domain" description="Major facilitator superfamily (MFS) profile" evidence="9">
    <location>
        <begin position="13"/>
        <end position="428"/>
    </location>
</feature>
<evidence type="ECO:0000313" key="10">
    <source>
        <dbReference type="EMBL" id="MBP1889058.1"/>
    </source>
</evidence>
<reference evidence="10 11" key="1">
    <citation type="submission" date="2021-03" db="EMBL/GenBank/DDBJ databases">
        <title>Genomic Encyclopedia of Type Strains, Phase IV (KMG-IV): sequencing the most valuable type-strain genomes for metagenomic binning, comparative biology and taxonomic classification.</title>
        <authorList>
            <person name="Goeker M."/>
        </authorList>
    </citation>
    <scope>NUCLEOTIDE SEQUENCE [LARGE SCALE GENOMIC DNA]</scope>
    <source>
        <strain evidence="10 11">DSM 3984</strain>
    </source>
</reference>
<feature type="transmembrane region" description="Helical" evidence="8">
    <location>
        <begin position="108"/>
        <end position="132"/>
    </location>
</feature>
<dbReference type="InterPro" id="IPR020846">
    <property type="entry name" value="MFS_dom"/>
</dbReference>
<comment type="similarity">
    <text evidence="2">Belongs to the major facilitator superfamily. Nitrate/nitrite porter (TC 2.A.1.8) family.</text>
</comment>
<evidence type="ECO:0000259" key="9">
    <source>
        <dbReference type="PROSITE" id="PS50850"/>
    </source>
</evidence>
<feature type="transmembrane region" description="Helical" evidence="8">
    <location>
        <begin position="247"/>
        <end position="267"/>
    </location>
</feature>
<keyword evidence="5 8" id="KW-1133">Transmembrane helix</keyword>
<dbReference type="PROSITE" id="PS50850">
    <property type="entry name" value="MFS"/>
    <property type="match status" value="1"/>
</dbReference>
<feature type="transmembrane region" description="Helical" evidence="8">
    <location>
        <begin position="335"/>
        <end position="358"/>
    </location>
</feature>
<feature type="transmembrane region" description="Helical" evidence="8">
    <location>
        <begin position="48"/>
        <end position="68"/>
    </location>
</feature>
<feature type="transmembrane region" description="Helical" evidence="8">
    <location>
        <begin position="365"/>
        <end position="385"/>
    </location>
</feature>
<feature type="transmembrane region" description="Helical" evidence="8">
    <location>
        <begin position="279"/>
        <end position="299"/>
    </location>
</feature>
<evidence type="ECO:0000256" key="2">
    <source>
        <dbReference type="ARBA" id="ARBA00008432"/>
    </source>
</evidence>
<protein>
    <submittedName>
        <fullName evidence="10">NNP family nitrate/nitrite transporter-like MFS transporter</fullName>
    </submittedName>
</protein>
<evidence type="ECO:0000256" key="3">
    <source>
        <dbReference type="ARBA" id="ARBA00022448"/>
    </source>
</evidence>
<feature type="transmembrane region" description="Helical" evidence="8">
    <location>
        <begin position="144"/>
        <end position="166"/>
    </location>
</feature>
<gene>
    <name evidence="10" type="ORF">J2Z53_000637</name>
</gene>
<comment type="subcellular location">
    <subcellularLocation>
        <location evidence="1">Cell membrane</location>
        <topology evidence="1">Multi-pass membrane protein</topology>
    </subcellularLocation>
</comment>
<feature type="transmembrane region" description="Helical" evidence="8">
    <location>
        <begin position="172"/>
        <end position="194"/>
    </location>
</feature>
<organism evidence="10 11">
    <name type="scientific">Clostridium moniliforme</name>
    <dbReference type="NCBI Taxonomy" id="39489"/>
    <lineage>
        <taxon>Bacteria</taxon>
        <taxon>Bacillati</taxon>
        <taxon>Bacillota</taxon>
        <taxon>Clostridia</taxon>
        <taxon>Eubacteriales</taxon>
        <taxon>Clostridiaceae</taxon>
        <taxon>Clostridium</taxon>
    </lineage>
</organism>
<keyword evidence="4 8" id="KW-0812">Transmembrane</keyword>
<feature type="transmembrane region" description="Helical" evidence="8">
    <location>
        <begin position="12"/>
        <end position="36"/>
    </location>
</feature>
<dbReference type="Pfam" id="PF07690">
    <property type="entry name" value="MFS_1"/>
    <property type="match status" value="1"/>
</dbReference>
<feature type="transmembrane region" description="Helical" evidence="8">
    <location>
        <begin position="405"/>
        <end position="423"/>
    </location>
</feature>
<feature type="transmembrane region" description="Helical" evidence="8">
    <location>
        <begin position="80"/>
        <end position="102"/>
    </location>
</feature>
<evidence type="ECO:0000256" key="6">
    <source>
        <dbReference type="ARBA" id="ARBA00023063"/>
    </source>
</evidence>
<evidence type="ECO:0000256" key="1">
    <source>
        <dbReference type="ARBA" id="ARBA00004651"/>
    </source>
</evidence>
<dbReference type="RefSeq" id="WP_209795766.1">
    <property type="nucleotide sequence ID" value="NZ_JAGGJZ010000001.1"/>
</dbReference>
<keyword evidence="11" id="KW-1185">Reference proteome</keyword>
<evidence type="ECO:0000256" key="4">
    <source>
        <dbReference type="ARBA" id="ARBA00022692"/>
    </source>
</evidence>
<evidence type="ECO:0000313" key="11">
    <source>
        <dbReference type="Proteomes" id="UP000783390"/>
    </source>
</evidence>
<dbReference type="InterPro" id="IPR036259">
    <property type="entry name" value="MFS_trans_sf"/>
</dbReference>
<dbReference type="Proteomes" id="UP000783390">
    <property type="component" value="Unassembled WGS sequence"/>
</dbReference>
<keyword evidence="3" id="KW-0813">Transport</keyword>
<dbReference type="SUPFAM" id="SSF103473">
    <property type="entry name" value="MFS general substrate transporter"/>
    <property type="match status" value="1"/>
</dbReference>
<evidence type="ECO:0000256" key="8">
    <source>
        <dbReference type="SAM" id="Phobius"/>
    </source>
</evidence>
<comment type="caution">
    <text evidence="10">The sequence shown here is derived from an EMBL/GenBank/DDBJ whole genome shotgun (WGS) entry which is preliminary data.</text>
</comment>
<proteinExistence type="inferred from homology"/>
<evidence type="ECO:0000256" key="7">
    <source>
        <dbReference type="ARBA" id="ARBA00023136"/>
    </source>
</evidence>
<feature type="transmembrane region" description="Helical" evidence="8">
    <location>
        <begin position="311"/>
        <end position="329"/>
    </location>
</feature>
<keyword evidence="7 8" id="KW-0472">Membrane</keyword>
<accession>A0ABS4EYH5</accession>
<name>A0ABS4EYH5_9CLOT</name>
<dbReference type="InterPro" id="IPR044772">
    <property type="entry name" value="NO3_transporter"/>
</dbReference>
<dbReference type="InterPro" id="IPR011701">
    <property type="entry name" value="MFS"/>
</dbReference>
<evidence type="ECO:0000256" key="5">
    <source>
        <dbReference type="ARBA" id="ARBA00022989"/>
    </source>
</evidence>